<gene>
    <name evidence="1" type="ORF">FC24_GL000948</name>
</gene>
<name>A0A0R2CMB3_9LACO</name>
<sequence length="141" mass="16159">MADRTEYKHSWRDQLGTDMDKAKAILADKSISTTYLANITDISRYGVLNYRSGKTDIEKAAWTIVTKLARAYEVSWITTQIGDQQTEFVLFIKKLTEQLTIVGDQLENKDPAMADTIDLLKDMTISEITQLILLFKNYQDE</sequence>
<accession>A0A0R2CMB3</accession>
<organism evidence="1 2">
    <name type="scientific">Loigolactobacillus rennini DSM 20253</name>
    <dbReference type="NCBI Taxonomy" id="1423796"/>
    <lineage>
        <taxon>Bacteria</taxon>
        <taxon>Bacillati</taxon>
        <taxon>Bacillota</taxon>
        <taxon>Bacilli</taxon>
        <taxon>Lactobacillales</taxon>
        <taxon>Lactobacillaceae</taxon>
        <taxon>Loigolactobacillus</taxon>
    </lineage>
</organism>
<dbReference type="STRING" id="1423796.FC24_GL000948"/>
<dbReference type="Proteomes" id="UP000051638">
    <property type="component" value="Unassembled WGS sequence"/>
</dbReference>
<dbReference type="RefSeq" id="WP_057874929.1">
    <property type="nucleotide sequence ID" value="NZ_AYYI01000106.1"/>
</dbReference>
<protein>
    <submittedName>
        <fullName evidence="1">Uncharacterized protein</fullName>
    </submittedName>
</protein>
<proteinExistence type="predicted"/>
<dbReference type="OrthoDB" id="2296896at2"/>
<reference evidence="1 2" key="1">
    <citation type="journal article" date="2015" name="Genome Announc.">
        <title>Expanding the biotechnology potential of lactobacilli through comparative genomics of 213 strains and associated genera.</title>
        <authorList>
            <person name="Sun Z."/>
            <person name="Harris H.M."/>
            <person name="McCann A."/>
            <person name="Guo C."/>
            <person name="Argimon S."/>
            <person name="Zhang W."/>
            <person name="Yang X."/>
            <person name="Jeffery I.B."/>
            <person name="Cooney J.C."/>
            <person name="Kagawa T.F."/>
            <person name="Liu W."/>
            <person name="Song Y."/>
            <person name="Salvetti E."/>
            <person name="Wrobel A."/>
            <person name="Rasinkangas P."/>
            <person name="Parkhill J."/>
            <person name="Rea M.C."/>
            <person name="O'Sullivan O."/>
            <person name="Ritari J."/>
            <person name="Douillard F.P."/>
            <person name="Paul Ross R."/>
            <person name="Yang R."/>
            <person name="Briner A.E."/>
            <person name="Felis G.E."/>
            <person name="de Vos W.M."/>
            <person name="Barrangou R."/>
            <person name="Klaenhammer T.R."/>
            <person name="Caufield P.W."/>
            <person name="Cui Y."/>
            <person name="Zhang H."/>
            <person name="O'Toole P.W."/>
        </authorList>
    </citation>
    <scope>NUCLEOTIDE SEQUENCE [LARGE SCALE GENOMIC DNA]</scope>
    <source>
        <strain evidence="1 2">DSM 20253</strain>
    </source>
</reference>
<evidence type="ECO:0000313" key="2">
    <source>
        <dbReference type="Proteomes" id="UP000051638"/>
    </source>
</evidence>
<comment type="caution">
    <text evidence="1">The sequence shown here is derived from an EMBL/GenBank/DDBJ whole genome shotgun (WGS) entry which is preliminary data.</text>
</comment>
<dbReference type="AlphaFoldDB" id="A0A0R2CMB3"/>
<keyword evidence="2" id="KW-1185">Reference proteome</keyword>
<evidence type="ECO:0000313" key="1">
    <source>
        <dbReference type="EMBL" id="KRM92781.1"/>
    </source>
</evidence>
<dbReference type="PATRIC" id="fig|1423796.3.peg.970"/>
<dbReference type="EMBL" id="AYYI01000106">
    <property type="protein sequence ID" value="KRM92781.1"/>
    <property type="molecule type" value="Genomic_DNA"/>
</dbReference>